<keyword evidence="3" id="KW-1185">Reference proteome</keyword>
<name>A0ABN9ZAI3_PIPNA</name>
<accession>A0ABN9ZAI3</accession>
<evidence type="ECO:0000313" key="3">
    <source>
        <dbReference type="Proteomes" id="UP001314169"/>
    </source>
</evidence>
<proteinExistence type="predicted"/>
<dbReference type="EMBL" id="OY882869">
    <property type="protein sequence ID" value="CAK6435330.1"/>
    <property type="molecule type" value="Genomic_DNA"/>
</dbReference>
<protein>
    <submittedName>
        <fullName evidence="2">Uncharacterized protein</fullName>
    </submittedName>
</protein>
<evidence type="ECO:0000313" key="2">
    <source>
        <dbReference type="EMBL" id="CAK6435330.1"/>
    </source>
</evidence>
<gene>
    <name evidence="2" type="ORF">MPIPNATIZW_LOCUS3636</name>
</gene>
<reference evidence="2" key="1">
    <citation type="submission" date="2023-12" db="EMBL/GenBank/DDBJ databases">
        <authorList>
            <person name="Brown T."/>
        </authorList>
    </citation>
    <scope>NUCLEOTIDE SEQUENCE</scope>
</reference>
<evidence type="ECO:0000256" key="1">
    <source>
        <dbReference type="SAM" id="MobiDB-lite"/>
    </source>
</evidence>
<organism evidence="2 3">
    <name type="scientific">Pipistrellus nathusii</name>
    <name type="common">Nathusius' pipistrelle</name>
    <dbReference type="NCBI Taxonomy" id="59473"/>
    <lineage>
        <taxon>Eukaryota</taxon>
        <taxon>Metazoa</taxon>
        <taxon>Chordata</taxon>
        <taxon>Craniata</taxon>
        <taxon>Vertebrata</taxon>
        <taxon>Euteleostomi</taxon>
        <taxon>Mammalia</taxon>
        <taxon>Eutheria</taxon>
        <taxon>Laurasiatheria</taxon>
        <taxon>Chiroptera</taxon>
        <taxon>Yangochiroptera</taxon>
        <taxon>Vespertilionidae</taxon>
        <taxon>Pipistrellus</taxon>
    </lineage>
</organism>
<dbReference type="Proteomes" id="UP001314169">
    <property type="component" value="Chromosome 12"/>
</dbReference>
<sequence>MTLYPLRHTGQILFIPLSNPSLMLLLSSHPDISHQPPSPVLPIPLPGKGMSCEHYTLVAPQPTTTLVPTLQGHSILPLGRSSVSHKGPGLRTRGSWSGHRHRFRQLPNDTCQVREVPGTGSVCFQEGPSSVRVGSRLRLQSSSGQQ</sequence>
<feature type="region of interest" description="Disordered" evidence="1">
    <location>
        <begin position="79"/>
        <end position="100"/>
    </location>
</feature>